<proteinExistence type="predicted"/>
<evidence type="ECO:0000259" key="2">
    <source>
        <dbReference type="Pfam" id="PF12770"/>
    </source>
</evidence>
<dbReference type="OrthoDB" id="1872379at2759"/>
<reference evidence="4" key="1">
    <citation type="journal article" date="2017" name="bioRxiv">
        <title>Comparative analysis of the genomes of Stylophora pistillata and Acropora digitifera provides evidence for extensive differences between species of corals.</title>
        <authorList>
            <person name="Voolstra C.R."/>
            <person name="Li Y."/>
            <person name="Liew Y.J."/>
            <person name="Baumgarten S."/>
            <person name="Zoccola D."/>
            <person name="Flot J.-F."/>
            <person name="Tambutte S."/>
            <person name="Allemand D."/>
            <person name="Aranda M."/>
        </authorList>
    </citation>
    <scope>NUCLEOTIDE SEQUENCE [LARGE SCALE GENOMIC DNA]</scope>
</reference>
<gene>
    <name evidence="3" type="primary">TTC28</name>
    <name evidence="3" type="ORF">AWC38_SpisGene7910</name>
</gene>
<name>A0A2B4SC11_STYPI</name>
<sequence length="965" mass="108178">MTKKFAVVAIKLENIVNTAAAMVGATLTFSPGTSPGNVMGQLLVESSDEFIAQDPVEERLHQALVGCFNLQSEKVFKVRVVGKCYFSFIPLASSIIQSEYYTRHTSFFKGRKVKEIKRTCQEPLGEKQKCGVYRIPCNCQNTVYVGETWRLLRNKRSVMSNTAEILEAVRRSLDVAIILLKTDRGLKATEFCNKCVSLLQHFDSGTHLEISEDIINAYYAIFGNTNAARHNASKLLNELHLAGILTIQLGDKYHEQSRFEEAKQAFESALTIMKMTGRRREEAVAHGRLGVVSSNLYEKKKAIEHHKKALDIAIEIGDREGEGASNRNLGNVYYTLSVYQTAKEYHNKALAIAIEIGDKGKEATSNRNLGILFRALGKNKTAKEYYEKAVDITIKIGDRKKECASHLSLGTIYCEVAEYRPAKESFGKALSLSIETGDKKVEAGASVGLATVFAFTKDKEKAKKHCEMALAITKECDNRAIEAEVYLSLGNLMFQKLDEYDKGEGYLKKARSISNEIGDKMTELQSLYCIAHLKRSQSKIEEAKQHLFESIRKYEQMRSFLKGDEEFEILLLEKNGAFPLKMLTKLLCNTGKFRDALYVEELRRARSLTESMAHKFSLEIHISADPKKWIGIENIVKKERNCAFLYISYYERQVFLWILKANGDTYFRASDEVDVNTLDSAGADNVERIFENSTESDDDRISNLCYKLIIAPVADLLTEPEIIIVPIRFSYHVPFAALRDEPAGKYLSENYRIRIIPSLTTLRLIQECPADYHSQTGALVVGDPKGDRRLFCAHKEAKMVGELLGVTPLLGRRATKQAVLQEMPSARVIHFATHGNCKRGELALACQQGECLLTDSDILRVQVRAKLVVLSSCHTAHGLIKEEGVLGVARAFLASGARSVVAALWGIQDEATMKLMKQFYKHLTLGESASESLHQAVNWLKSNGFPKPPQWAPFVLIGDNVTIDF</sequence>
<feature type="domain" description="CHAT" evidence="2">
    <location>
        <begin position="705"/>
        <end position="959"/>
    </location>
</feature>
<protein>
    <submittedName>
        <fullName evidence="3">Tetratricopeptide repeat protein 28</fullName>
    </submittedName>
</protein>
<organism evidence="3 4">
    <name type="scientific">Stylophora pistillata</name>
    <name type="common">Smooth cauliflower coral</name>
    <dbReference type="NCBI Taxonomy" id="50429"/>
    <lineage>
        <taxon>Eukaryota</taxon>
        <taxon>Metazoa</taxon>
        <taxon>Cnidaria</taxon>
        <taxon>Anthozoa</taxon>
        <taxon>Hexacorallia</taxon>
        <taxon>Scleractinia</taxon>
        <taxon>Astrocoeniina</taxon>
        <taxon>Pocilloporidae</taxon>
        <taxon>Stylophora</taxon>
    </lineage>
</organism>
<dbReference type="SMART" id="SM00028">
    <property type="entry name" value="TPR"/>
    <property type="match status" value="8"/>
</dbReference>
<dbReference type="InterPro" id="IPR024983">
    <property type="entry name" value="CHAT_dom"/>
</dbReference>
<comment type="caution">
    <text evidence="3">The sequence shown here is derived from an EMBL/GenBank/DDBJ whole genome shotgun (WGS) entry which is preliminary data.</text>
</comment>
<evidence type="ECO:0000313" key="4">
    <source>
        <dbReference type="Proteomes" id="UP000225706"/>
    </source>
</evidence>
<dbReference type="InterPro" id="IPR011990">
    <property type="entry name" value="TPR-like_helical_dom_sf"/>
</dbReference>
<dbReference type="SUPFAM" id="SSF48452">
    <property type="entry name" value="TPR-like"/>
    <property type="match status" value="2"/>
</dbReference>
<dbReference type="Pfam" id="PF12770">
    <property type="entry name" value="CHAT"/>
    <property type="match status" value="1"/>
</dbReference>
<dbReference type="EMBL" id="LSMT01000104">
    <property type="protein sequence ID" value="PFX27401.1"/>
    <property type="molecule type" value="Genomic_DNA"/>
</dbReference>
<dbReference type="Proteomes" id="UP000225706">
    <property type="component" value="Unassembled WGS sequence"/>
</dbReference>
<evidence type="ECO:0000313" key="3">
    <source>
        <dbReference type="EMBL" id="PFX27401.1"/>
    </source>
</evidence>
<dbReference type="PANTHER" id="PTHR10098">
    <property type="entry name" value="RAPSYN-RELATED"/>
    <property type="match status" value="1"/>
</dbReference>
<dbReference type="Gene3D" id="1.25.40.10">
    <property type="entry name" value="Tetratricopeptide repeat domain"/>
    <property type="match status" value="2"/>
</dbReference>
<keyword evidence="1" id="KW-0802">TPR repeat</keyword>
<keyword evidence="4" id="KW-1185">Reference proteome</keyword>
<dbReference type="AlphaFoldDB" id="A0A2B4SC11"/>
<dbReference type="InterPro" id="IPR019734">
    <property type="entry name" value="TPR_rpt"/>
</dbReference>
<evidence type="ECO:0000256" key="1">
    <source>
        <dbReference type="PROSITE-ProRule" id="PRU00339"/>
    </source>
</evidence>
<dbReference type="PROSITE" id="PS50005">
    <property type="entry name" value="TPR"/>
    <property type="match status" value="1"/>
</dbReference>
<accession>A0A2B4SC11</accession>
<feature type="repeat" description="TPR" evidence="1">
    <location>
        <begin position="403"/>
        <end position="436"/>
    </location>
</feature>
<dbReference type="Pfam" id="PF13424">
    <property type="entry name" value="TPR_12"/>
    <property type="match status" value="2"/>
</dbReference>
<dbReference type="STRING" id="50429.A0A2B4SC11"/>